<keyword evidence="1" id="KW-0472">Membrane</keyword>
<keyword evidence="1" id="KW-1133">Transmembrane helix</keyword>
<reference evidence="2 3" key="1">
    <citation type="journal article" date="2019" name="Nat. Microbiol.">
        <title>Mediterranean grassland soil C-N compound turnover is dependent on rainfall and depth, and is mediated by genomically divergent microorganisms.</title>
        <authorList>
            <person name="Diamond S."/>
            <person name="Andeer P.F."/>
            <person name="Li Z."/>
            <person name="Crits-Christoph A."/>
            <person name="Burstein D."/>
            <person name="Anantharaman K."/>
            <person name="Lane K.R."/>
            <person name="Thomas B.C."/>
            <person name="Pan C."/>
            <person name="Northen T.R."/>
            <person name="Banfield J.F."/>
        </authorList>
    </citation>
    <scope>NUCLEOTIDE SEQUENCE [LARGE SCALE GENOMIC DNA]</scope>
    <source>
        <strain evidence="2">NP_1</strain>
    </source>
</reference>
<evidence type="ECO:0000256" key="1">
    <source>
        <dbReference type="SAM" id="Phobius"/>
    </source>
</evidence>
<name>A0A537LQE3_9BACT</name>
<dbReference type="Proteomes" id="UP000315217">
    <property type="component" value="Unassembled WGS sequence"/>
</dbReference>
<sequence>MKSRRRLIIPVAALAIGAAAWFLWPRGGAPNGAIQASGTIEATQVDVAPKI</sequence>
<proteinExistence type="predicted"/>
<feature type="non-terminal residue" evidence="2">
    <location>
        <position position="51"/>
    </location>
</feature>
<gene>
    <name evidence="2" type="ORF">E6G98_07920</name>
</gene>
<evidence type="ECO:0000313" key="2">
    <source>
        <dbReference type="EMBL" id="TMJ10190.1"/>
    </source>
</evidence>
<protein>
    <submittedName>
        <fullName evidence="2">Hemolysin D</fullName>
    </submittedName>
</protein>
<organism evidence="2 3">
    <name type="scientific">Candidatus Segetimicrobium genomatis</name>
    <dbReference type="NCBI Taxonomy" id="2569760"/>
    <lineage>
        <taxon>Bacteria</taxon>
        <taxon>Bacillati</taxon>
        <taxon>Candidatus Sysuimicrobiota</taxon>
        <taxon>Candidatus Sysuimicrobiia</taxon>
        <taxon>Candidatus Sysuimicrobiales</taxon>
        <taxon>Candidatus Segetimicrobiaceae</taxon>
        <taxon>Candidatus Segetimicrobium</taxon>
    </lineage>
</organism>
<comment type="caution">
    <text evidence="2">The sequence shown here is derived from an EMBL/GenBank/DDBJ whole genome shotgun (WGS) entry which is preliminary data.</text>
</comment>
<feature type="transmembrane region" description="Helical" evidence="1">
    <location>
        <begin position="7"/>
        <end position="24"/>
    </location>
</feature>
<evidence type="ECO:0000313" key="3">
    <source>
        <dbReference type="Proteomes" id="UP000315217"/>
    </source>
</evidence>
<keyword evidence="1" id="KW-0812">Transmembrane</keyword>
<dbReference type="AlphaFoldDB" id="A0A537LQE3"/>
<accession>A0A537LQE3</accession>
<dbReference type="EMBL" id="VBAI01000126">
    <property type="protein sequence ID" value="TMJ10190.1"/>
    <property type="molecule type" value="Genomic_DNA"/>
</dbReference>